<evidence type="ECO:0000256" key="1">
    <source>
        <dbReference type="SAM" id="Coils"/>
    </source>
</evidence>
<dbReference type="Proteomes" id="UP000602510">
    <property type="component" value="Unassembled WGS sequence"/>
</dbReference>
<dbReference type="InterPro" id="IPR016024">
    <property type="entry name" value="ARM-type_fold"/>
</dbReference>
<name>A0A833TBZ6_PHYIN</name>
<comment type="caution">
    <text evidence="3">The sequence shown here is derived from an EMBL/GenBank/DDBJ whole genome shotgun (WGS) entry which is preliminary data.</text>
</comment>
<dbReference type="PANTHER" id="PTHR16212">
    <property type="entry name" value="FOCADHESIN FAMILY MEMBER"/>
    <property type="match status" value="1"/>
</dbReference>
<dbReference type="InterPro" id="IPR022542">
    <property type="entry name" value="FOCAD/RST1_DUF3730"/>
</dbReference>
<accession>A0A833TBZ6</accession>
<dbReference type="EMBL" id="WSZM01000055">
    <property type="protein sequence ID" value="KAF4045234.1"/>
    <property type="molecule type" value="Genomic_DNA"/>
</dbReference>
<evidence type="ECO:0000259" key="2">
    <source>
        <dbReference type="Pfam" id="PF12530"/>
    </source>
</evidence>
<dbReference type="SUPFAM" id="SSF48371">
    <property type="entry name" value="ARM repeat"/>
    <property type="match status" value="2"/>
</dbReference>
<keyword evidence="1" id="KW-0175">Coiled coil</keyword>
<sequence length="1786" mass="196240">MVTTTPTLAALLKGLRQVSPDSSASRAMEQAADRLISTSSLAEAQNLVFALQNCAKDHHSAGLTGRFYDKLQQAAAICTEPSSKAEFLGFTLFQESVHLLDTLEVSTLRRVLFKVLNANMGVLSGYLAALTSVNGPICNFQVDIATVQRTLEIISPVFKNVLMDTLQTEGHKAAVLNSIVSIAWRFEDNSSVRTALVRILVDALELVPHSQLSQATYASHVSLVVELLSSFTAPTKEQAALATRTARFVLESVQLLLESDVGVVSLLQALGQLARQVPKALWCSVFLASAAYFLVDKCETPLEQQLMLHVLKDTLEFGCATLADRRTVYVEILLLPLSSLAAVHGSTASELLQKVIAIKTKSKYHVNHASERDAALTATAVHARSAVQLIGDAEGCQRWLNTLFSTDDAASITANKSTDKWLALVLSALLSDTRSCVRKCAAECLTRQVKSSPKVWGAETTKALVSSLVFLVSQHPATDLKPASARRYGLWMTSCLYSLAGLAATTTDTMRVILRLLDSMNNTTKMRPMALQLMYEVWQKETRVFPRLETMLLESTCPDDDTERHVVRMATIKALCEEVPELGVQFIAAIQAFLEDKLQSVVAMAMDAITALCGADCLDFYVAFKIISQKMRKNKVTCADETLFQERLCCFYALGGAESRANEKHAVKLLHQTWEFADSEHLTVRKAAYAAMCTFPLDLLGLCMSDMEQESEDEEQATEEEVEEQVENLLQRLEGEQEAAVRTELETLVARVIEYESAKLTAGVGRGQRVASAAQASVSAAATKEMKALLPSRAEVQSSMSEIVDWSGFLLAYQPKAVIDTRNVKRKDKLVRLATQNVDELMETVASALQAMELPWTVTDTATDCELFLRTQVLMEGWRGFMATYVTSLDELAQLKTPVGVDDADVGFRVFSEGGEGLFDALLHGNNKIGGAVAAGALAGQLWESRHWQNPQLRLKYEEIVEELTRLLALSMEKSRVFSTDDGDARSSSIGALIALQLALGRRQVDATEDCSTFCTQLEKIDKMFVDIYTNASDGMVEACALLGLSHVAALYSNGVELETLAEAQWRQRRVKPIAERILESFLYTKQQRSSSSCHGDVVFSLDNSGVSASIDKVAAELQRISSSDMLLSWAASMGLARLASGFSSIKRLDWLANVRRVLSDVWRASDSAGVSAVALGPVLLHCVHFNVAPSSSLETFVATCIQRAADNVDSGFVMIAAAFVLCRLDSFGGFPSTIQEQTTSVVKQIQRALEDGRGAVRSLALSAVANLFHLSFGISGSFVPGMLHMEHNVELTLDNETIAKLVKSVRVENERVRGGSSAVLGAIARTADGFYVSHKKKSFDVEIRTLPSTSLLVKTLEWLRQTNPSDSEADTKTAMSLLGCLTSTGTVLPLLDYASLTRRVMFRFCSVDTSVACVRFAATQASCDELVAGDLLSSRWFGHADAALQAELMTWIAHAATRVSTDVLRGLLTTIFDILKDIWRRDTSSSTSILLFDSWTAMLRNILEANSTRRVPESSVAMVNHVILQKIVVEIPFGPHASSLVRQFASRVLSKVDYGERGCADSFLMSTESNSSDWSWWRSGLFIVTLAKLNALKLTKREASLAFQWILRHDFDEWTDDKLVELYLQPLIAEVGALITQHTRPAETVSCLLDVIDAFSRGLSALDASVHKRRALFDVMGYVLSWKSAWSHERYLLARSELADVDTAAELLPFGFIACAHNSKAVSTLGERLLALLQQMNDVTVDETRKYVVALDSCSRQMYVAADRWYITSTTAAEIRDWWSLKKTT</sequence>
<feature type="domain" description="DUF3730" evidence="2">
    <location>
        <begin position="494"/>
        <end position="691"/>
    </location>
</feature>
<protein>
    <recommendedName>
        <fullName evidence="2">DUF3730 domain-containing protein</fullName>
    </recommendedName>
</protein>
<evidence type="ECO:0000313" key="3">
    <source>
        <dbReference type="EMBL" id="KAF4045234.1"/>
    </source>
</evidence>
<keyword evidence="4" id="KW-1185">Reference proteome</keyword>
<dbReference type="Pfam" id="PF12530">
    <property type="entry name" value="DUF3730"/>
    <property type="match status" value="1"/>
</dbReference>
<gene>
    <name evidence="3" type="ORF">GN244_ATG02618</name>
</gene>
<evidence type="ECO:0000313" key="4">
    <source>
        <dbReference type="Proteomes" id="UP000602510"/>
    </source>
</evidence>
<proteinExistence type="predicted"/>
<reference evidence="3" key="1">
    <citation type="submission" date="2020-04" db="EMBL/GenBank/DDBJ databases">
        <title>Hybrid Assembly of Korean Phytophthora infestans isolates.</title>
        <authorList>
            <person name="Prokchorchik M."/>
            <person name="Lee Y."/>
            <person name="Seo J."/>
            <person name="Cho J.-H."/>
            <person name="Park Y.-E."/>
            <person name="Jang D.-C."/>
            <person name="Im J.-S."/>
            <person name="Choi J.-G."/>
            <person name="Park H.-J."/>
            <person name="Lee G.-B."/>
            <person name="Lee Y.-G."/>
            <person name="Hong S.-Y."/>
            <person name="Cho K."/>
            <person name="Sohn K.H."/>
        </authorList>
    </citation>
    <scope>NUCLEOTIDE SEQUENCE</scope>
    <source>
        <strain evidence="3">KR_1_A1</strain>
    </source>
</reference>
<dbReference type="PANTHER" id="PTHR16212:SF4">
    <property type="entry name" value="FOCADHESIN"/>
    <property type="match status" value="1"/>
</dbReference>
<dbReference type="InterPro" id="IPR045163">
    <property type="entry name" value="Focadhesin/RST1"/>
</dbReference>
<dbReference type="GO" id="GO:0060147">
    <property type="term" value="P:regulation of post-transcriptional gene silencing"/>
    <property type="evidence" value="ECO:0007669"/>
    <property type="project" value="InterPro"/>
</dbReference>
<feature type="coiled-coil region" evidence="1">
    <location>
        <begin position="704"/>
        <end position="746"/>
    </location>
</feature>
<organism evidence="3 4">
    <name type="scientific">Phytophthora infestans</name>
    <name type="common">Potato late blight agent</name>
    <name type="synonym">Botrytis infestans</name>
    <dbReference type="NCBI Taxonomy" id="4787"/>
    <lineage>
        <taxon>Eukaryota</taxon>
        <taxon>Sar</taxon>
        <taxon>Stramenopiles</taxon>
        <taxon>Oomycota</taxon>
        <taxon>Peronosporomycetes</taxon>
        <taxon>Peronosporales</taxon>
        <taxon>Peronosporaceae</taxon>
        <taxon>Phytophthora</taxon>
    </lineage>
</organism>